<evidence type="ECO:0000313" key="6">
    <source>
        <dbReference type="Proteomes" id="UP001176940"/>
    </source>
</evidence>
<evidence type="ECO:0000313" key="5">
    <source>
        <dbReference type="EMBL" id="CAJ0950924.1"/>
    </source>
</evidence>
<protein>
    <submittedName>
        <fullName evidence="5">Uncharacterized protein</fullName>
    </submittedName>
</protein>
<evidence type="ECO:0000256" key="2">
    <source>
        <dbReference type="ARBA" id="ARBA00022603"/>
    </source>
</evidence>
<sequence>MERERNSAVRAVVAAQGEKQQQRGTGAAACERPSVTFGSYSSRTGIHRISLMVFATASIGFHSTGYELNPILLNWAKLVAYRRGISREQAIFLQQDFWAADLSKYNNVTVFLAPGVVDTLKKKLADELPDNARVIVCRFPLIGWSPTCSEGTGLDQVWAYDMANVRRASLTRPDNSGTGEIGTRVIRVRVLTWHTCGSRVPPEDHTDRAGETALQLSAVPCFWCSQQRSVEPHIHHCNERERCWGEGMNAGFSTKSRGQRLTVALFLLRRYVHTEESAHCSSCARVRDALRTVLPEKRRHISVF</sequence>
<gene>
    <name evidence="5" type="ORF">RIMI_LOCUS13230127</name>
</gene>
<evidence type="ECO:0000256" key="1">
    <source>
        <dbReference type="ARBA" id="ARBA00010633"/>
    </source>
</evidence>
<dbReference type="PANTHER" id="PTHR13610">
    <property type="entry name" value="METHYLTRANSFERASE DOMAIN-CONTAINING PROTEIN"/>
    <property type="match status" value="1"/>
</dbReference>
<dbReference type="InterPro" id="IPR026170">
    <property type="entry name" value="FAM173A/B"/>
</dbReference>
<reference evidence="5" key="1">
    <citation type="submission" date="2023-07" db="EMBL/GenBank/DDBJ databases">
        <authorList>
            <person name="Stuckert A."/>
        </authorList>
    </citation>
    <scope>NUCLEOTIDE SEQUENCE</scope>
</reference>
<dbReference type="PANTHER" id="PTHR13610:SF18">
    <property type="entry name" value="SI:DKEY-190G11.3"/>
    <property type="match status" value="1"/>
</dbReference>
<keyword evidence="2" id="KW-0489">Methyltransferase</keyword>
<dbReference type="EMBL" id="CAUEEQ010032450">
    <property type="protein sequence ID" value="CAJ0950924.1"/>
    <property type="molecule type" value="Genomic_DNA"/>
</dbReference>
<name>A0ABN9LVK4_9NEOB</name>
<dbReference type="InterPro" id="IPR029063">
    <property type="entry name" value="SAM-dependent_MTases_sf"/>
</dbReference>
<keyword evidence="6" id="KW-1185">Reference proteome</keyword>
<keyword evidence="3" id="KW-0808">Transferase</keyword>
<accession>A0ABN9LVK4</accession>
<comment type="similarity">
    <text evidence="1">Belongs to the ANT/ATPSC lysine N-methyltransferase family.</text>
</comment>
<evidence type="ECO:0000256" key="3">
    <source>
        <dbReference type="ARBA" id="ARBA00022679"/>
    </source>
</evidence>
<dbReference type="Proteomes" id="UP001176940">
    <property type="component" value="Unassembled WGS sequence"/>
</dbReference>
<dbReference type="SUPFAM" id="SSF53335">
    <property type="entry name" value="S-adenosyl-L-methionine-dependent methyltransferases"/>
    <property type="match status" value="1"/>
</dbReference>
<evidence type="ECO:0000256" key="4">
    <source>
        <dbReference type="ARBA" id="ARBA00022691"/>
    </source>
</evidence>
<keyword evidence="4" id="KW-0949">S-adenosyl-L-methionine</keyword>
<dbReference type="Gene3D" id="3.40.50.150">
    <property type="entry name" value="Vaccinia Virus protein VP39"/>
    <property type="match status" value="1"/>
</dbReference>
<organism evidence="5 6">
    <name type="scientific">Ranitomeya imitator</name>
    <name type="common">mimic poison frog</name>
    <dbReference type="NCBI Taxonomy" id="111125"/>
    <lineage>
        <taxon>Eukaryota</taxon>
        <taxon>Metazoa</taxon>
        <taxon>Chordata</taxon>
        <taxon>Craniata</taxon>
        <taxon>Vertebrata</taxon>
        <taxon>Euteleostomi</taxon>
        <taxon>Amphibia</taxon>
        <taxon>Batrachia</taxon>
        <taxon>Anura</taxon>
        <taxon>Neobatrachia</taxon>
        <taxon>Hyloidea</taxon>
        <taxon>Dendrobatidae</taxon>
        <taxon>Dendrobatinae</taxon>
        <taxon>Ranitomeya</taxon>
    </lineage>
</organism>
<proteinExistence type="inferred from homology"/>
<comment type="caution">
    <text evidence="5">The sequence shown here is derived from an EMBL/GenBank/DDBJ whole genome shotgun (WGS) entry which is preliminary data.</text>
</comment>